<gene>
    <name evidence="1" type="ORF">G3RUM_00182</name>
</gene>
<dbReference type="Proteomes" id="UP001191019">
    <property type="component" value="Unassembled WGS sequence"/>
</dbReference>
<protein>
    <recommendedName>
        <fullName evidence="3">Prophage tail endopeptidase domain-containing protein</fullName>
    </recommendedName>
</protein>
<reference evidence="1 2" key="2">
    <citation type="journal article" date="2020" name="Cell Rep.">
        <title>Acquisition and Adaptation of Ultra-small Parasitic Reduced Genome Bacteria to Mammalian Hosts.</title>
        <authorList>
            <person name="McLean J.S."/>
            <person name="Bor B."/>
            <person name="Kerns K.A."/>
            <person name="Liu Q."/>
            <person name="To T.T."/>
            <person name="Solden L."/>
            <person name="Hendrickson E.L."/>
            <person name="Wrighton K."/>
            <person name="Shi W."/>
            <person name="He X."/>
        </authorList>
    </citation>
    <scope>NUCLEOTIDE SEQUENCE [LARGE SCALE GENOMIC DNA]</scope>
    <source>
        <strain evidence="1 2">TM7_G3_2_Rum_HOT_351B</strain>
    </source>
</reference>
<evidence type="ECO:0000313" key="1">
    <source>
        <dbReference type="EMBL" id="RYC75235.1"/>
    </source>
</evidence>
<proteinExistence type="predicted"/>
<sequence>MIEVTEAFKNVARAPVKTIRVKIACDGHDYTSADDFVSLTKEDIGNYFGVATKSLSFKLLGTAYNLIGKTAEVSFEIQTENDWESCTLGQFVIYEQTVNLEKDTTDFKAYDQMGVMGKVAYEAGNLTFPCTVENLFEQISDRFGLARYATNVANLSYEITEDLYARINGTTFRDILAEIAGTTASLCEVTYNSIKLRPIEMLPTETLTYANLKKAKLEPKYGPVNSVVLARTPAEDNIIVTDEESIAENGRTEIKLANNEILDDDRETLAQPILDEADGFYYYPFEITTEGHGWYEIGDRLSITDGTNTWEIIVTAISLKIGPGMTEVLKGIAPTETQTNYALAGGITKTIYNTEIKVDKQGQEIQSIVEEQSILENQVNENYTTITQTISNVVTSVQNSGGNNLLKNSAMYALDDNGLPVSWVLSGSGTINITPSAEAAVNGSLSRQNISLKDMTVSQVVEVKADNSSIADKTYYSFSCKIKKTAVGECLVRIADGTETGVWEISLNNGDESFYDEHSIEGILPNSSNLTISVYGSADSEFSINDMMLAVGDYKTQWTQANGEFANTQVAIDSTGVTIRSSTLNGTYTKQTPQELNAYSNNVLAATINNEGLVAPKAEFTNEIAMSPIKIVPQNDGWAFVRSEN</sequence>
<evidence type="ECO:0000313" key="2">
    <source>
        <dbReference type="Proteomes" id="UP001191019"/>
    </source>
</evidence>
<accession>A0ABY0FMY5</accession>
<comment type="caution">
    <text evidence="1">The sequence shown here is derived from an EMBL/GenBank/DDBJ whole genome shotgun (WGS) entry which is preliminary data.</text>
</comment>
<organism evidence="1 2">
    <name type="scientific">Candidatus Nanosyncoccus alces</name>
    <dbReference type="NCBI Taxonomy" id="2171997"/>
    <lineage>
        <taxon>Bacteria</taxon>
        <taxon>Candidatus Saccharimonadota</taxon>
        <taxon>Candidatus Nanosyncoccalia</taxon>
        <taxon>Candidatus Nanosyncoccales</taxon>
        <taxon>Candidatus Nanosyncoccaceae</taxon>
        <taxon>Candidatus Nanosyncoccus</taxon>
    </lineage>
</organism>
<evidence type="ECO:0008006" key="3">
    <source>
        <dbReference type="Google" id="ProtNLM"/>
    </source>
</evidence>
<dbReference type="EMBL" id="PRLM01000001">
    <property type="protein sequence ID" value="RYC75235.1"/>
    <property type="molecule type" value="Genomic_DNA"/>
</dbReference>
<reference evidence="1 2" key="1">
    <citation type="journal article" date="2018" name="bioRxiv">
        <title>Evidence of independent acquisition and adaption of ultra-small bacteria to human hosts across the highly diverse yet reduced genomes of the phylum Saccharibacteria.</title>
        <authorList>
            <person name="McLean J.S."/>
            <person name="Bor B."/>
            <person name="To T.T."/>
            <person name="Liu Q."/>
            <person name="Kearns K.A."/>
            <person name="Solden L.M."/>
            <person name="Wrighton K.C."/>
            <person name="He X."/>
            <person name="Shi W."/>
        </authorList>
    </citation>
    <scope>NUCLEOTIDE SEQUENCE [LARGE SCALE GENOMIC DNA]</scope>
    <source>
        <strain evidence="1 2">TM7_G3_2_Rum_HOT_351B</strain>
    </source>
</reference>
<name>A0ABY0FMY5_9BACT</name>
<keyword evidence="2" id="KW-1185">Reference proteome</keyword>
<dbReference type="RefSeq" id="WP_129734481.1">
    <property type="nucleotide sequence ID" value="NZ_PRLM01000001.1"/>
</dbReference>